<keyword evidence="13" id="KW-1185">Reference proteome</keyword>
<dbReference type="Pfam" id="PF08711">
    <property type="entry name" value="Med26"/>
    <property type="match status" value="1"/>
</dbReference>
<evidence type="ECO:0000259" key="11">
    <source>
        <dbReference type="PROSITE" id="PS51319"/>
    </source>
</evidence>
<protein>
    <recommendedName>
        <fullName evidence="3">Mediator of RNA polymerase II transcription subunit 26</fullName>
    </recommendedName>
    <alternativeName>
        <fullName evidence="8">Mediator complex subunit 26</fullName>
    </alternativeName>
</protein>
<sequence>MNNRQILDLTLRLSQALDQNYDVVNMDAVLSVITTLENTTVTKAHLETTRLAKYINQLRRRTKCEHLARRAKSLLKRWREMVGIQQAHQNEATLTTTLHVNNTPLISGLSMSNFGAEPSQAPSQATQMRFQSDSANYSLQSNQNYAQSQRPSQFHSQTERNLPNDLSYSRNIDVNSDFLRNTTSNSAPMSSLTKSANPSSTKRLSRNAHEQKQQQPTSFANLLSGLNASSDSACGNSKGSSVKPHKTIAKRDTDTVQAVETLIIDHSSNSNSEIVFMPSNCTNCTKTANVPPIIIDLQDTNSVETNEHHLVVDPKVISISSSSKSRKSRINKKRREATNSIEFDVASLDNDCVGKPFIGETKSCSVCPISSISEILSLSNSSMSSVFPMEKIMVNANCSVSKTNNQSQLADKVPKSDLTFAGKFKQASGQPTCDRVAEYKCNRDIIIDGVSSTASNNNHSSSPNALDMKISPKTSTKFAHFGGVGINSNDSTSNSRISQFELGKAEKFPHVFYNTSQNNEDTSLQKQQCAYKHENYTTSTYLKDSIVPILEMKQTVTRVCTTDEVKVPKKRGRKKGSKGIDSIIAKEVSLSSEMLISSLGTGVKKVKTTKELYAEIKSRKLVGEASQVAEVVISPSTSISSQLQSQQQAFSGPESSCSEPSLHSPRTLDACSTNATMSTVATRSTPDKSIAETHPDDSFTLTDDSILPSKMVPVTPRENHTQDANSNSCSDIKSESLENSCSVAVTTVNSISAIRAQICELTKKFVPVSLVKFTQDSLPCTCTIVEITPEKFRGVDKFKKFDEDSIDINQTNSNITVALEQFQMPVTAAGDEFVASKLVQHNINTNSQLSSSLTSCLTPRQKHKKSIFDFDFDDNEEDPLHTIIADLAANKKSGTACSGDEERSNEACNKRSVVENEIGKQMAISRCTSQRQQPNQNDSSPTPHPKIPIYQTQEDPKCRAKYRFEIETQQITGFHIKALHNTFIENVNGNWNHSCEPKNVIVEADYLDKKKMVDGYDVVPRYGSLIKERILKDLTAVIFTSNYKRKRNSLLIEKLKNLPFLGVARTTLLGNSIQRNNMETRSTLSILDEEKQQLEKREVSTFANYIGSADPVPKEEVSLFVNVSDSSKISPIRADDNVSDQTTTAPLLVLAAPHLNRKHIESDDNSVSCLRRRRKSEGNASSDNGTKLINEPKYYDKENTRSAQDKEGFWKSKYRKRKIMERRTLSKHECRRTIKRLKIAANGDIATHKQIALSTTNTNSTDEEEDLYEIDSHFINENSVVVENNDDEDEDDKMDNCISENRNLAAYDEGSNECGGDLHEVIARSSNSTSIVLTIKKTPTKSKLRTNPYANSSQNFVNVGKNMYTQDRYKEPKGKSALKASSIKAEENHLQQEKIDCKLPSKFQRGDDIKTLAKQVSIKASLEKKMGSSKENLHNQLFFSEELCPSISDDVIDFSSEGEVGSTHLENEKGGCYKKLAEAHEELSRIKLSCEFNIKQLQTSPPPSESEYLTGSSNTSINVCHHDCDDNGNCDQRIDGDDLPLENNNLLSSFNNIYYFSSQEKLGHASNQETASPSLQHHNKLMIEQIPNAICDVYSVYTTNNQSGNYINLKGLVDNSACAKKNFLDPPDDINNDSGSGGSNTWDEDDRQLRQQVKSKTKEVDQSKFSVPYEEYRIGVRAFDKDTPQHGNCNRLQQFKEWHEVLQLHSYNDELLTVLPYVVLE</sequence>
<feature type="region of interest" description="Disordered" evidence="10">
    <location>
        <begin position="1624"/>
        <end position="1645"/>
    </location>
</feature>
<evidence type="ECO:0000256" key="5">
    <source>
        <dbReference type="ARBA" id="ARBA00023159"/>
    </source>
</evidence>
<proteinExistence type="inferred from homology"/>
<feature type="region of interest" description="Disordered" evidence="10">
    <location>
        <begin position="927"/>
        <end position="952"/>
    </location>
</feature>
<reference evidence="12" key="1">
    <citation type="submission" date="2020-05" db="UniProtKB">
        <authorList>
            <consortium name="EnsemblMetazoa"/>
        </authorList>
    </citation>
    <scope>IDENTIFICATION</scope>
    <source>
        <strain evidence="12">TTRI</strain>
    </source>
</reference>
<evidence type="ECO:0000256" key="10">
    <source>
        <dbReference type="SAM" id="MobiDB-lite"/>
    </source>
</evidence>
<dbReference type="PANTHER" id="PTHR15201:SF1">
    <property type="entry name" value="MEDIATOR OF RNA POLYMERASE II TRANSCRIPTION SUBUNIT 26"/>
    <property type="match status" value="1"/>
</dbReference>
<feature type="compositionally biased region" description="Basic and acidic residues" evidence="10">
    <location>
        <begin position="685"/>
        <end position="697"/>
    </location>
</feature>
<evidence type="ECO:0000256" key="1">
    <source>
        <dbReference type="ARBA" id="ARBA00004123"/>
    </source>
</evidence>
<evidence type="ECO:0000313" key="13">
    <source>
        <dbReference type="Proteomes" id="UP000078200"/>
    </source>
</evidence>
<feature type="region of interest" description="Disordered" evidence="10">
    <location>
        <begin position="142"/>
        <end position="216"/>
    </location>
</feature>
<organism evidence="12 13">
    <name type="scientific">Glossina austeni</name>
    <name type="common">Savannah tsetse fly</name>
    <dbReference type="NCBI Taxonomy" id="7395"/>
    <lineage>
        <taxon>Eukaryota</taxon>
        <taxon>Metazoa</taxon>
        <taxon>Ecdysozoa</taxon>
        <taxon>Arthropoda</taxon>
        <taxon>Hexapoda</taxon>
        <taxon>Insecta</taxon>
        <taxon>Pterygota</taxon>
        <taxon>Neoptera</taxon>
        <taxon>Endopterygota</taxon>
        <taxon>Diptera</taxon>
        <taxon>Brachycera</taxon>
        <taxon>Muscomorpha</taxon>
        <taxon>Hippoboscoidea</taxon>
        <taxon>Glossinidae</taxon>
        <taxon>Glossina</taxon>
    </lineage>
</organism>
<feature type="region of interest" description="Disordered" evidence="10">
    <location>
        <begin position="1162"/>
        <end position="1200"/>
    </location>
</feature>
<comment type="subcellular location">
    <subcellularLocation>
        <location evidence="1 9">Nucleus</location>
    </subcellularLocation>
</comment>
<keyword evidence="6" id="KW-0804">Transcription</keyword>
<feature type="compositionally biased region" description="Polar residues" evidence="10">
    <location>
        <begin position="722"/>
        <end position="731"/>
    </location>
</feature>
<keyword evidence="5" id="KW-0010">Activator</keyword>
<comment type="similarity">
    <text evidence="2">Belongs to the Mediator complex subunit 26 family.</text>
</comment>
<feature type="compositionally biased region" description="Polar residues" evidence="10">
    <location>
        <begin position="670"/>
        <end position="684"/>
    </location>
</feature>
<feature type="compositionally biased region" description="Polar residues" evidence="10">
    <location>
        <begin position="142"/>
        <end position="202"/>
    </location>
</feature>
<feature type="compositionally biased region" description="Polar residues" evidence="10">
    <location>
        <begin position="1178"/>
        <end position="1187"/>
    </location>
</feature>
<keyword evidence="4" id="KW-0805">Transcription regulation</keyword>
<dbReference type="SMART" id="SM00509">
    <property type="entry name" value="TFS2N"/>
    <property type="match status" value="1"/>
</dbReference>
<dbReference type="PANTHER" id="PTHR15201">
    <property type="entry name" value="CRSP70"/>
    <property type="match status" value="1"/>
</dbReference>
<evidence type="ECO:0000256" key="9">
    <source>
        <dbReference type="PROSITE-ProRule" id="PRU00649"/>
    </source>
</evidence>
<evidence type="ECO:0000256" key="8">
    <source>
        <dbReference type="ARBA" id="ARBA00031968"/>
    </source>
</evidence>
<dbReference type="GO" id="GO:0010628">
    <property type="term" value="P:positive regulation of gene expression"/>
    <property type="evidence" value="ECO:0007669"/>
    <property type="project" value="TreeGrafter"/>
</dbReference>
<keyword evidence="7 9" id="KW-0539">Nucleus</keyword>
<evidence type="ECO:0000256" key="3">
    <source>
        <dbReference type="ARBA" id="ARBA00019686"/>
    </source>
</evidence>
<feature type="compositionally biased region" description="Polar residues" evidence="10">
    <location>
        <begin position="927"/>
        <end position="941"/>
    </location>
</feature>
<evidence type="ECO:0000256" key="2">
    <source>
        <dbReference type="ARBA" id="ARBA00009681"/>
    </source>
</evidence>
<feature type="domain" description="TFIIS N-terminal" evidence="11">
    <location>
        <begin position="8"/>
        <end position="85"/>
    </location>
</feature>
<dbReference type="InterPro" id="IPR042376">
    <property type="entry name" value="MED26"/>
</dbReference>
<dbReference type="VEuPathDB" id="VectorBase:GAUT038003"/>
<evidence type="ECO:0000256" key="4">
    <source>
        <dbReference type="ARBA" id="ARBA00023015"/>
    </source>
</evidence>
<dbReference type="Gene3D" id="1.20.930.10">
    <property type="entry name" value="Conserved domain common to transcription factors TFIIS, elongin A, CRSP70"/>
    <property type="match status" value="1"/>
</dbReference>
<dbReference type="InterPro" id="IPR035441">
    <property type="entry name" value="TFIIS/LEDGF_dom_sf"/>
</dbReference>
<dbReference type="GO" id="GO:0070847">
    <property type="term" value="C:core mediator complex"/>
    <property type="evidence" value="ECO:0007669"/>
    <property type="project" value="TreeGrafter"/>
</dbReference>
<name>A0A1A9VHW7_GLOAU</name>
<dbReference type="GO" id="GO:0003712">
    <property type="term" value="F:transcription coregulator activity"/>
    <property type="evidence" value="ECO:0007669"/>
    <property type="project" value="TreeGrafter"/>
</dbReference>
<dbReference type="InterPro" id="IPR003617">
    <property type="entry name" value="TFIIS/CRSP70_N_sub"/>
</dbReference>
<feature type="region of interest" description="Disordered" evidence="10">
    <location>
        <begin position="111"/>
        <end position="130"/>
    </location>
</feature>
<dbReference type="STRING" id="7395.A0A1A9VHW7"/>
<dbReference type="PROSITE" id="PS51319">
    <property type="entry name" value="TFIIS_N"/>
    <property type="match status" value="1"/>
</dbReference>
<dbReference type="InterPro" id="IPR017923">
    <property type="entry name" value="TFIIS_N"/>
</dbReference>
<dbReference type="Proteomes" id="UP000078200">
    <property type="component" value="Unassembled WGS sequence"/>
</dbReference>
<feature type="region of interest" description="Disordered" evidence="10">
    <location>
        <begin position="643"/>
        <end position="731"/>
    </location>
</feature>
<accession>A0A1A9VHW7</accession>
<dbReference type="EnsemblMetazoa" id="GAUT038003-RA">
    <property type="protein sequence ID" value="GAUT038003-PA"/>
    <property type="gene ID" value="GAUT038003"/>
</dbReference>
<evidence type="ECO:0000256" key="7">
    <source>
        <dbReference type="ARBA" id="ARBA00023242"/>
    </source>
</evidence>
<dbReference type="SUPFAM" id="SSF47676">
    <property type="entry name" value="Conserved domain common to transcription factors TFIIS, elongin A, CRSP70"/>
    <property type="match status" value="1"/>
</dbReference>
<dbReference type="GO" id="GO:0006357">
    <property type="term" value="P:regulation of transcription by RNA polymerase II"/>
    <property type="evidence" value="ECO:0007669"/>
    <property type="project" value="InterPro"/>
</dbReference>
<evidence type="ECO:0000256" key="6">
    <source>
        <dbReference type="ARBA" id="ARBA00023163"/>
    </source>
</evidence>
<feature type="compositionally biased region" description="Polar residues" evidence="10">
    <location>
        <begin position="120"/>
        <end position="130"/>
    </location>
</feature>
<dbReference type="GO" id="GO:0016592">
    <property type="term" value="C:mediator complex"/>
    <property type="evidence" value="ECO:0007669"/>
    <property type="project" value="InterPro"/>
</dbReference>
<evidence type="ECO:0000313" key="12">
    <source>
        <dbReference type="EnsemblMetazoa" id="GAUT038003-PA"/>
    </source>
</evidence>